<reference evidence="2 3" key="1">
    <citation type="submission" date="2011-08" db="EMBL/GenBank/DDBJ databases">
        <authorList>
            <person name="Weinstock G."/>
            <person name="Sodergren E."/>
            <person name="Clifton S."/>
            <person name="Fulton L."/>
            <person name="Fulton B."/>
            <person name="Courtney L."/>
            <person name="Fronick C."/>
            <person name="Harrison M."/>
            <person name="Strong C."/>
            <person name="Farmer C."/>
            <person name="Delahaunty K."/>
            <person name="Markovic C."/>
            <person name="Hall O."/>
            <person name="Minx P."/>
            <person name="Tomlinson C."/>
            <person name="Mitreva M."/>
            <person name="Hou S."/>
            <person name="Chen J."/>
            <person name="Wollam A."/>
            <person name="Pepin K.H."/>
            <person name="Johnson M."/>
            <person name="Bhonagiri V."/>
            <person name="Zhang X."/>
            <person name="Suruliraj S."/>
            <person name="Warren W."/>
            <person name="Chinwalla A."/>
            <person name="Mardis E.R."/>
            <person name="Wilson R.K."/>
        </authorList>
    </citation>
    <scope>NUCLEOTIDE SEQUENCE [LARGE SCALE GENOMIC DNA]</scope>
    <source>
        <strain evidence="2 3">F0432</strain>
    </source>
</reference>
<sequence>MASIAAIMAASPPVSPAMRILSYNIQAAINARSYLSYTYQWHRQFLPGPAKRKTLARIAAYIRDFDLVCLQEIDLGGLRNGFKNHVEQLRELTGFHYHLAQVNRRLGKLSLHGNLILSKQPLREVLNVPLPSRIPGRGVLAAAVACDDGELVVANVHLSLGALDQHKQLRFIRNRLSAYPDVLITGDFNCTPDAPQLQILTRHGYRRLGDDTPTFPSWKPHKALDHALLKGAFAGDCRVSHHADSDHLPLLVEVK</sequence>
<accession>G9ZGU5</accession>
<dbReference type="GO" id="GO:0016020">
    <property type="term" value="C:membrane"/>
    <property type="evidence" value="ECO:0007669"/>
    <property type="project" value="GOC"/>
</dbReference>
<dbReference type="GO" id="GO:0004519">
    <property type="term" value="F:endonuclease activity"/>
    <property type="evidence" value="ECO:0007669"/>
    <property type="project" value="UniProtKB-KW"/>
</dbReference>
<organism evidence="2 3">
    <name type="scientific">Cardiobacterium valvarum F0432</name>
    <dbReference type="NCBI Taxonomy" id="797473"/>
    <lineage>
        <taxon>Bacteria</taxon>
        <taxon>Pseudomonadati</taxon>
        <taxon>Pseudomonadota</taxon>
        <taxon>Gammaproteobacteria</taxon>
        <taxon>Cardiobacteriales</taxon>
        <taxon>Cardiobacteriaceae</taxon>
        <taxon>Cardiobacterium</taxon>
    </lineage>
</organism>
<dbReference type="Pfam" id="PF03372">
    <property type="entry name" value="Exo_endo_phos"/>
    <property type="match status" value="1"/>
</dbReference>
<keyword evidence="2" id="KW-0255">Endonuclease</keyword>
<dbReference type="PANTHER" id="PTHR14859:SF15">
    <property type="entry name" value="ENDONUCLEASE_EXONUCLEASE_PHOSPHATASE DOMAIN-CONTAINING PROTEIN"/>
    <property type="match status" value="1"/>
</dbReference>
<dbReference type="InterPro" id="IPR036691">
    <property type="entry name" value="Endo/exonu/phosph_ase_sf"/>
</dbReference>
<protein>
    <submittedName>
        <fullName evidence="2">Endonuclease/exonuclease/phosphatase family protein</fullName>
    </submittedName>
</protein>
<dbReference type="PANTHER" id="PTHR14859">
    <property type="entry name" value="CALCOFLUOR WHITE HYPERSENSITIVE PROTEIN PRECURSOR"/>
    <property type="match status" value="1"/>
</dbReference>
<name>G9ZGU5_9GAMM</name>
<dbReference type="Proteomes" id="UP000004750">
    <property type="component" value="Unassembled WGS sequence"/>
</dbReference>
<dbReference type="AlphaFoldDB" id="G9ZGU5"/>
<dbReference type="STRING" id="797473.HMPREF9080_01990"/>
<dbReference type="GO" id="GO:0006506">
    <property type="term" value="P:GPI anchor biosynthetic process"/>
    <property type="evidence" value="ECO:0007669"/>
    <property type="project" value="TreeGrafter"/>
</dbReference>
<feature type="domain" description="Endonuclease/exonuclease/phosphatase" evidence="1">
    <location>
        <begin position="21"/>
        <end position="247"/>
    </location>
</feature>
<keyword evidence="2" id="KW-0540">Nuclease</keyword>
<dbReference type="SUPFAM" id="SSF56219">
    <property type="entry name" value="DNase I-like"/>
    <property type="match status" value="1"/>
</dbReference>
<proteinExistence type="predicted"/>
<dbReference type="GO" id="GO:0004527">
    <property type="term" value="F:exonuclease activity"/>
    <property type="evidence" value="ECO:0007669"/>
    <property type="project" value="UniProtKB-KW"/>
</dbReference>
<keyword evidence="2" id="KW-0269">Exonuclease</keyword>
<dbReference type="Gene3D" id="3.60.10.10">
    <property type="entry name" value="Endonuclease/exonuclease/phosphatase"/>
    <property type="match status" value="1"/>
</dbReference>
<evidence type="ECO:0000313" key="3">
    <source>
        <dbReference type="Proteomes" id="UP000004750"/>
    </source>
</evidence>
<dbReference type="HOGENOM" id="CLU_060500_4_2_6"/>
<dbReference type="InterPro" id="IPR005135">
    <property type="entry name" value="Endo/exonuclease/phosphatase"/>
</dbReference>
<dbReference type="EMBL" id="AGCM01000114">
    <property type="protein sequence ID" value="EHM53077.1"/>
    <property type="molecule type" value="Genomic_DNA"/>
</dbReference>
<evidence type="ECO:0000313" key="2">
    <source>
        <dbReference type="EMBL" id="EHM53077.1"/>
    </source>
</evidence>
<keyword evidence="2" id="KW-0378">Hydrolase</keyword>
<gene>
    <name evidence="2" type="ORF">HMPREF9080_01990</name>
</gene>
<dbReference type="InterPro" id="IPR051916">
    <property type="entry name" value="GPI-anchor_lipid_remodeler"/>
</dbReference>
<evidence type="ECO:0000259" key="1">
    <source>
        <dbReference type="Pfam" id="PF03372"/>
    </source>
</evidence>
<comment type="caution">
    <text evidence="2">The sequence shown here is derived from an EMBL/GenBank/DDBJ whole genome shotgun (WGS) entry which is preliminary data.</text>
</comment>